<dbReference type="Pfam" id="PF00440">
    <property type="entry name" value="TetR_N"/>
    <property type="match status" value="1"/>
</dbReference>
<protein>
    <submittedName>
        <fullName evidence="4">TetR/AcrR family transcriptional regulator</fullName>
    </submittedName>
</protein>
<dbReference type="SUPFAM" id="SSF46689">
    <property type="entry name" value="Homeodomain-like"/>
    <property type="match status" value="1"/>
</dbReference>
<dbReference type="EMBL" id="JACJQB010000041">
    <property type="protein sequence ID" value="MBD2189529.1"/>
    <property type="molecule type" value="Genomic_DNA"/>
</dbReference>
<keyword evidence="1 2" id="KW-0238">DNA-binding</keyword>
<proteinExistence type="predicted"/>
<dbReference type="PROSITE" id="PS50977">
    <property type="entry name" value="HTH_TETR_2"/>
    <property type="match status" value="1"/>
</dbReference>
<feature type="DNA-binding region" description="H-T-H motif" evidence="2">
    <location>
        <begin position="35"/>
        <end position="54"/>
    </location>
</feature>
<dbReference type="PROSITE" id="PS01081">
    <property type="entry name" value="HTH_TETR_1"/>
    <property type="match status" value="1"/>
</dbReference>
<dbReference type="InterPro" id="IPR009057">
    <property type="entry name" value="Homeodomain-like_sf"/>
</dbReference>
<reference evidence="4 5" key="1">
    <citation type="journal article" date="2020" name="ISME J.">
        <title>Comparative genomics reveals insights into cyanobacterial evolution and habitat adaptation.</title>
        <authorList>
            <person name="Chen M.Y."/>
            <person name="Teng W.K."/>
            <person name="Zhao L."/>
            <person name="Hu C.X."/>
            <person name="Zhou Y.K."/>
            <person name="Han B.P."/>
            <person name="Song L.R."/>
            <person name="Shu W.S."/>
        </authorList>
    </citation>
    <scope>NUCLEOTIDE SEQUENCE [LARGE SCALE GENOMIC DNA]</scope>
    <source>
        <strain evidence="4 5">FACHB-723</strain>
    </source>
</reference>
<dbReference type="Pfam" id="PF14246">
    <property type="entry name" value="TetR_C_7"/>
    <property type="match status" value="1"/>
</dbReference>
<gene>
    <name evidence="4" type="ORF">H6F41_15450</name>
</gene>
<comment type="caution">
    <text evidence="4">The sequence shown here is derived from an EMBL/GenBank/DDBJ whole genome shotgun (WGS) entry which is preliminary data.</text>
</comment>
<accession>A0ABR8A081</accession>
<evidence type="ECO:0000313" key="5">
    <source>
        <dbReference type="Proteomes" id="UP000642094"/>
    </source>
</evidence>
<dbReference type="Gene3D" id="1.10.357.10">
    <property type="entry name" value="Tetracycline Repressor, domain 2"/>
    <property type="match status" value="1"/>
</dbReference>
<sequence length="206" mass="22787">MQSSKPSHPNRPEKTAAILDGAMQIFLEQGYAGTTMDKVASAAGVSKPTIYNHFQDKEELFNALLEKLVLEKEWAKCPSDLQNFSSEPAHIVLKRIANEVLDNCTDSSEQMTFLRLVIGESGRFPELSKSFIRNMDKPIINSLSGYFASQGVSAPDVAARMFMGTLIFFLMTSEMMGGKDIIPIDRDYLVDNLINTILSAEVKAAN</sequence>
<dbReference type="PRINTS" id="PR00455">
    <property type="entry name" value="HTHTETR"/>
</dbReference>
<dbReference type="InterPro" id="IPR039536">
    <property type="entry name" value="TetR_C_Proteobacteria"/>
</dbReference>
<evidence type="ECO:0000259" key="3">
    <source>
        <dbReference type="PROSITE" id="PS50977"/>
    </source>
</evidence>
<dbReference type="InterPro" id="IPR050109">
    <property type="entry name" value="HTH-type_TetR-like_transc_reg"/>
</dbReference>
<evidence type="ECO:0000256" key="2">
    <source>
        <dbReference type="PROSITE-ProRule" id="PRU00335"/>
    </source>
</evidence>
<dbReference type="RefSeq" id="WP_190404353.1">
    <property type="nucleotide sequence ID" value="NZ_JACJQB010000041.1"/>
</dbReference>
<dbReference type="InterPro" id="IPR001647">
    <property type="entry name" value="HTH_TetR"/>
</dbReference>
<feature type="domain" description="HTH tetR-type" evidence="3">
    <location>
        <begin position="12"/>
        <end position="72"/>
    </location>
</feature>
<keyword evidence="5" id="KW-1185">Reference proteome</keyword>
<dbReference type="Proteomes" id="UP000642094">
    <property type="component" value="Unassembled WGS sequence"/>
</dbReference>
<name>A0ABR8A081_9CYAN</name>
<organism evidence="4 5">
    <name type="scientific">Pseudanabaena mucicola FACHB-723</name>
    <dbReference type="NCBI Taxonomy" id="2692860"/>
    <lineage>
        <taxon>Bacteria</taxon>
        <taxon>Bacillati</taxon>
        <taxon>Cyanobacteriota</taxon>
        <taxon>Cyanophyceae</taxon>
        <taxon>Pseudanabaenales</taxon>
        <taxon>Pseudanabaenaceae</taxon>
        <taxon>Pseudanabaena</taxon>
    </lineage>
</organism>
<evidence type="ECO:0000256" key="1">
    <source>
        <dbReference type="ARBA" id="ARBA00023125"/>
    </source>
</evidence>
<dbReference type="PANTHER" id="PTHR30055">
    <property type="entry name" value="HTH-TYPE TRANSCRIPTIONAL REGULATOR RUTR"/>
    <property type="match status" value="1"/>
</dbReference>
<dbReference type="PANTHER" id="PTHR30055:SF146">
    <property type="entry name" value="HTH-TYPE TRANSCRIPTIONAL DUAL REGULATOR CECR"/>
    <property type="match status" value="1"/>
</dbReference>
<dbReference type="InterPro" id="IPR023772">
    <property type="entry name" value="DNA-bd_HTH_TetR-type_CS"/>
</dbReference>
<evidence type="ECO:0000313" key="4">
    <source>
        <dbReference type="EMBL" id="MBD2189529.1"/>
    </source>
</evidence>